<keyword evidence="1" id="KW-0472">Membrane</keyword>
<dbReference type="InterPro" id="IPR023213">
    <property type="entry name" value="CAT-like_dom_sf"/>
</dbReference>
<evidence type="ECO:0000313" key="3">
    <source>
        <dbReference type="EMBL" id="KAH9313602.1"/>
    </source>
</evidence>
<dbReference type="GO" id="GO:0005886">
    <property type="term" value="C:plasma membrane"/>
    <property type="evidence" value="ECO:0007669"/>
    <property type="project" value="TreeGrafter"/>
</dbReference>
<keyword evidence="4" id="KW-1185">Reference proteome</keyword>
<dbReference type="Gene3D" id="3.30.559.10">
    <property type="entry name" value="Chloramphenicol acetyltransferase-like domain"/>
    <property type="match status" value="1"/>
</dbReference>
<gene>
    <name evidence="3" type="ORF">KI387_022229</name>
</gene>
<dbReference type="GO" id="GO:0019432">
    <property type="term" value="P:triglyceride biosynthetic process"/>
    <property type="evidence" value="ECO:0007669"/>
    <property type="project" value="TreeGrafter"/>
</dbReference>
<dbReference type="Proteomes" id="UP000824469">
    <property type="component" value="Unassembled WGS sequence"/>
</dbReference>
<accession>A0AA38FZX0</accession>
<keyword evidence="1" id="KW-1133">Transmembrane helix</keyword>
<dbReference type="OMA" id="NSGARWG"/>
<dbReference type="InterPro" id="IPR009721">
    <property type="entry name" value="O-acyltransferase_WSD1_C"/>
</dbReference>
<reference evidence="3 4" key="1">
    <citation type="journal article" date="2021" name="Nat. Plants">
        <title>The Taxus genome provides insights into paclitaxel biosynthesis.</title>
        <authorList>
            <person name="Xiong X."/>
            <person name="Gou J."/>
            <person name="Liao Q."/>
            <person name="Li Y."/>
            <person name="Zhou Q."/>
            <person name="Bi G."/>
            <person name="Li C."/>
            <person name="Du R."/>
            <person name="Wang X."/>
            <person name="Sun T."/>
            <person name="Guo L."/>
            <person name="Liang H."/>
            <person name="Lu P."/>
            <person name="Wu Y."/>
            <person name="Zhang Z."/>
            <person name="Ro D.K."/>
            <person name="Shang Y."/>
            <person name="Huang S."/>
            <person name="Yan J."/>
        </authorList>
    </citation>
    <scope>NUCLEOTIDE SEQUENCE [LARGE SCALE GENOMIC DNA]</scope>
    <source>
        <strain evidence="3">Ta-2019</strain>
    </source>
</reference>
<evidence type="ECO:0000256" key="1">
    <source>
        <dbReference type="SAM" id="Phobius"/>
    </source>
</evidence>
<dbReference type="AlphaFoldDB" id="A0AA38FZX0"/>
<dbReference type="Pfam" id="PF06974">
    <property type="entry name" value="WS_DGAT_C"/>
    <property type="match status" value="1"/>
</dbReference>
<keyword evidence="1" id="KW-0812">Transmembrane</keyword>
<proteinExistence type="predicted"/>
<evidence type="ECO:0000259" key="2">
    <source>
        <dbReference type="Pfam" id="PF06974"/>
    </source>
</evidence>
<evidence type="ECO:0000313" key="4">
    <source>
        <dbReference type="Proteomes" id="UP000824469"/>
    </source>
</evidence>
<dbReference type="PANTHER" id="PTHR31650">
    <property type="entry name" value="O-ACYLTRANSFERASE (WSD1-LIKE) FAMILY PROTEIN"/>
    <property type="match status" value="1"/>
</dbReference>
<dbReference type="PANTHER" id="PTHR31650:SF41">
    <property type="entry name" value="O-ACYLTRANSFERASE WSD1-LIKE ISOFORM X1"/>
    <property type="match status" value="1"/>
</dbReference>
<dbReference type="InterPro" id="IPR045034">
    <property type="entry name" value="O-acyltransferase_WSD1-like"/>
</dbReference>
<dbReference type="SUPFAM" id="SSF52777">
    <property type="entry name" value="CoA-dependent acyltransferases"/>
    <property type="match status" value="1"/>
</dbReference>
<comment type="caution">
    <text evidence="3">The sequence shown here is derived from an EMBL/GenBank/DDBJ whole genome shotgun (WGS) entry which is preliminary data.</text>
</comment>
<name>A0AA38FZX0_TAXCH</name>
<organism evidence="3 4">
    <name type="scientific">Taxus chinensis</name>
    <name type="common">Chinese yew</name>
    <name type="synonym">Taxus wallichiana var. chinensis</name>
    <dbReference type="NCBI Taxonomy" id="29808"/>
    <lineage>
        <taxon>Eukaryota</taxon>
        <taxon>Viridiplantae</taxon>
        <taxon>Streptophyta</taxon>
        <taxon>Embryophyta</taxon>
        <taxon>Tracheophyta</taxon>
        <taxon>Spermatophyta</taxon>
        <taxon>Pinopsida</taxon>
        <taxon>Pinidae</taxon>
        <taxon>Conifers II</taxon>
        <taxon>Cupressales</taxon>
        <taxon>Taxaceae</taxon>
        <taxon>Taxus</taxon>
    </lineage>
</organism>
<dbReference type="EMBL" id="JAHRHJ020000005">
    <property type="protein sequence ID" value="KAH9313602.1"/>
    <property type="molecule type" value="Genomic_DNA"/>
</dbReference>
<sequence>MGKMEDSVSANGRQKLVTVHGGSDAVVIDAGDQPLTPFGRIFKRWDTIIYCMIFLKNEVDEDVLKEEFTQAILHHPRFCSVLVRDKKGKEFWRKTKLDIDKHIVVKELSPDEAKDESFPNKFLADLIFGCPLDEQKPLWDVHAFRVNLKDVSGCFIIRVHHALGDGISLLSFALARCRGVAEPDRPLVLPNPIKFDTLGNKSRVFGFLILLWKLILFAWYTLIDVIYFSSRIIWLQDSKMPIKGHAGVEFWPKKLATANFKIQDMSIVKDAVNGTINDVLVSIVSTGFRRYLEMKCPEMEKKGSIEKLRLSGLCMVNTRMATGTQELSKMLKGDPSARWGNDMGFVLLRLCLKKFEDPLDSVRQAKAMIERKKLSLEAIFTYAFAAFVMKFIGPKAASAIDYRALANTTFVLSNVRGPSEEIMFAGNPLSFISATTSGLPQAVTLHMVSYMGKAFLQVLVARDVIPDPEVLAQCFEDSLKELKDAVTIKGAVDRV</sequence>
<feature type="transmembrane region" description="Helical" evidence="1">
    <location>
        <begin position="204"/>
        <end position="228"/>
    </location>
</feature>
<protein>
    <recommendedName>
        <fullName evidence="2">O-acyltransferase WSD1 C-terminal domain-containing protein</fullName>
    </recommendedName>
</protein>
<feature type="domain" description="O-acyltransferase WSD1 C-terminal" evidence="2">
    <location>
        <begin position="339"/>
        <end position="483"/>
    </location>
</feature>
<dbReference type="GO" id="GO:0008374">
    <property type="term" value="F:O-acyltransferase activity"/>
    <property type="evidence" value="ECO:0007669"/>
    <property type="project" value="InterPro"/>
</dbReference>